<comment type="subcellular location">
    <subcellularLocation>
        <location evidence="1">Cell membrane</location>
        <topology evidence="1">Multi-pass membrane protein</topology>
    </subcellularLocation>
</comment>
<feature type="transmembrane region" description="Helical" evidence="8">
    <location>
        <begin position="163"/>
        <end position="186"/>
    </location>
</feature>
<evidence type="ECO:0000256" key="8">
    <source>
        <dbReference type="SAM" id="Phobius"/>
    </source>
</evidence>
<accession>A0AAU9EXJ0</accession>
<dbReference type="PROSITE" id="PS50928">
    <property type="entry name" value="ABC_TM1"/>
    <property type="match status" value="1"/>
</dbReference>
<dbReference type="EMBL" id="AP028654">
    <property type="protein sequence ID" value="BEP29810.1"/>
    <property type="molecule type" value="Genomic_DNA"/>
</dbReference>
<evidence type="ECO:0000313" key="10">
    <source>
        <dbReference type="EMBL" id="BEP29810.1"/>
    </source>
</evidence>
<feature type="transmembrane region" description="Helical" evidence="8">
    <location>
        <begin position="75"/>
        <end position="99"/>
    </location>
</feature>
<dbReference type="InterPro" id="IPR035906">
    <property type="entry name" value="MetI-like_sf"/>
</dbReference>
<dbReference type="KEGG" id="hprf:HLPR_21410"/>
<name>A0AAU9EXJ0_9FIRM</name>
<gene>
    <name evidence="10" type="ORF">HLPR_21410</name>
</gene>
<keyword evidence="6 8" id="KW-1133">Transmembrane helix</keyword>
<dbReference type="Gene3D" id="1.10.3720.10">
    <property type="entry name" value="MetI-like"/>
    <property type="match status" value="1"/>
</dbReference>
<evidence type="ECO:0000256" key="5">
    <source>
        <dbReference type="ARBA" id="ARBA00022692"/>
    </source>
</evidence>
<evidence type="ECO:0000256" key="3">
    <source>
        <dbReference type="ARBA" id="ARBA00022448"/>
    </source>
</evidence>
<dbReference type="InterPro" id="IPR000515">
    <property type="entry name" value="MetI-like"/>
</dbReference>
<dbReference type="GO" id="GO:0005886">
    <property type="term" value="C:plasma membrane"/>
    <property type="evidence" value="ECO:0007669"/>
    <property type="project" value="UniProtKB-SubCell"/>
</dbReference>
<dbReference type="PANTHER" id="PTHR42929">
    <property type="entry name" value="INNER MEMBRANE ABC TRANSPORTER PERMEASE PROTEIN YDCU-RELATED-RELATED"/>
    <property type="match status" value="1"/>
</dbReference>
<dbReference type="PANTHER" id="PTHR42929:SF6">
    <property type="entry name" value="IRON(III)-TRANSPORT SYSTEM PERMEASE PROTEIN SFUB"/>
    <property type="match status" value="1"/>
</dbReference>
<dbReference type="SUPFAM" id="SSF161098">
    <property type="entry name" value="MetI-like"/>
    <property type="match status" value="1"/>
</dbReference>
<evidence type="ECO:0000313" key="11">
    <source>
        <dbReference type="Proteomes" id="UP001321786"/>
    </source>
</evidence>
<sequence>MANTNCKSVIKSKKIIPYLLISPLVILYVFFIGGGLIGVFKESLGYIPSIGLEQVNFNSYKELFSQNGFYKDLGFSVYIAFTSAIISTLFGIIISYSFVLSNNKLIKTFSKKSLQVGLILPYLYVIFLVTLFFSRSGFFSRILFNLGLINKIETFPKLIYDRYGFGLIVAFVLKGTPFVSLFLINVMSRISNSYKNVAVSLGASKITILKKIFLPLCEETIVWTSSILLAYDLGSFEVPYLLSGIIRVPLSSKLYSLFINPNLSIIPKSMALNIILLFLSGFLIFMYSRMIRQIIRGKVL</sequence>
<keyword evidence="7 8" id="KW-0472">Membrane</keyword>
<feature type="domain" description="ABC transmembrane type-1" evidence="9">
    <location>
        <begin position="73"/>
        <end position="287"/>
    </location>
</feature>
<organism evidence="10 11">
    <name type="scientific">Helicovermis profundi</name>
    <dbReference type="NCBI Taxonomy" id="3065157"/>
    <lineage>
        <taxon>Bacteria</taxon>
        <taxon>Bacillati</taxon>
        <taxon>Bacillota</taxon>
        <taxon>Clostridia</taxon>
        <taxon>Helicovermis</taxon>
    </lineage>
</organism>
<keyword evidence="5 8" id="KW-0812">Transmembrane</keyword>
<comment type="similarity">
    <text evidence="2">Belongs to the binding-protein-dependent transport system permease family. CysTW subfamily.</text>
</comment>
<reference evidence="10 11" key="1">
    <citation type="submission" date="2023-08" db="EMBL/GenBank/DDBJ databases">
        <title>Helicovermis profunda gen. nov., sp. nov., a novel mesophilic, fermentative bacterium within the Bacillota from a deep-sea hydrothermal vent chimney.</title>
        <authorList>
            <person name="Miyazaki U."/>
            <person name="Mizutani D."/>
            <person name="Hashimoto Y."/>
            <person name="Tame A."/>
            <person name="Sawayama S."/>
            <person name="Miyazaki J."/>
            <person name="Takai K."/>
            <person name="Nakagawa S."/>
        </authorList>
    </citation>
    <scope>NUCLEOTIDE SEQUENCE [LARGE SCALE GENOMIC DNA]</scope>
    <source>
        <strain evidence="10 11">S502</strain>
    </source>
</reference>
<evidence type="ECO:0000256" key="6">
    <source>
        <dbReference type="ARBA" id="ARBA00022989"/>
    </source>
</evidence>
<feature type="transmembrane region" description="Helical" evidence="8">
    <location>
        <begin position="119"/>
        <end position="143"/>
    </location>
</feature>
<feature type="transmembrane region" description="Helical" evidence="8">
    <location>
        <begin position="270"/>
        <end position="288"/>
    </location>
</feature>
<dbReference type="RefSeq" id="WP_338535424.1">
    <property type="nucleotide sequence ID" value="NZ_AP028654.1"/>
</dbReference>
<evidence type="ECO:0000256" key="4">
    <source>
        <dbReference type="ARBA" id="ARBA00022475"/>
    </source>
</evidence>
<evidence type="ECO:0000256" key="1">
    <source>
        <dbReference type="ARBA" id="ARBA00004651"/>
    </source>
</evidence>
<dbReference type="AlphaFoldDB" id="A0AAU9EXJ0"/>
<evidence type="ECO:0000259" key="9">
    <source>
        <dbReference type="PROSITE" id="PS50928"/>
    </source>
</evidence>
<dbReference type="GO" id="GO:0055085">
    <property type="term" value="P:transmembrane transport"/>
    <property type="evidence" value="ECO:0007669"/>
    <property type="project" value="InterPro"/>
</dbReference>
<proteinExistence type="inferred from homology"/>
<feature type="transmembrane region" description="Helical" evidence="8">
    <location>
        <begin position="15"/>
        <end position="40"/>
    </location>
</feature>
<keyword evidence="4" id="KW-1003">Cell membrane</keyword>
<protein>
    <submittedName>
        <fullName evidence="10">ABC transporter permease subunit</fullName>
    </submittedName>
</protein>
<keyword evidence="11" id="KW-1185">Reference proteome</keyword>
<keyword evidence="3" id="KW-0813">Transport</keyword>
<evidence type="ECO:0000256" key="2">
    <source>
        <dbReference type="ARBA" id="ARBA00007069"/>
    </source>
</evidence>
<dbReference type="Proteomes" id="UP001321786">
    <property type="component" value="Chromosome"/>
</dbReference>
<evidence type="ECO:0000256" key="7">
    <source>
        <dbReference type="ARBA" id="ARBA00023136"/>
    </source>
</evidence>
<dbReference type="CDD" id="cd06261">
    <property type="entry name" value="TM_PBP2"/>
    <property type="match status" value="1"/>
</dbReference>